<dbReference type="Proteomes" id="UP000533476">
    <property type="component" value="Unassembled WGS sequence"/>
</dbReference>
<reference evidence="2 3" key="1">
    <citation type="submission" date="2020-04" db="EMBL/GenBank/DDBJ databases">
        <authorList>
            <person name="Zhang R."/>
            <person name="Schippers A."/>
        </authorList>
    </citation>
    <scope>NUCLEOTIDE SEQUENCE [LARGE SCALE GENOMIC DNA]</scope>
    <source>
        <strain evidence="2 3">DSM 109850</strain>
    </source>
</reference>
<feature type="chain" id="PRO_5038581337" description="Carboxypeptidase regulatory-like domain-containing protein" evidence="1">
    <location>
        <begin position="28"/>
        <end position="567"/>
    </location>
</feature>
<keyword evidence="3" id="KW-1185">Reference proteome</keyword>
<evidence type="ECO:0000313" key="3">
    <source>
        <dbReference type="Proteomes" id="UP000533476"/>
    </source>
</evidence>
<proteinExistence type="predicted"/>
<evidence type="ECO:0000256" key="1">
    <source>
        <dbReference type="SAM" id="SignalP"/>
    </source>
</evidence>
<dbReference type="RefSeq" id="WP_169099678.1">
    <property type="nucleotide sequence ID" value="NZ_JABBVZ010000034.1"/>
</dbReference>
<feature type="signal peptide" evidence="1">
    <location>
        <begin position="1"/>
        <end position="27"/>
    </location>
</feature>
<accession>A0A7Y0Q2U4</accession>
<evidence type="ECO:0008006" key="4">
    <source>
        <dbReference type="Google" id="ProtNLM"/>
    </source>
</evidence>
<dbReference type="AlphaFoldDB" id="A0A7Y0Q2U4"/>
<keyword evidence="1" id="KW-0732">Signal</keyword>
<organism evidence="2 3">
    <name type="scientific">Sulfobacillus harzensis</name>
    <dbReference type="NCBI Taxonomy" id="2729629"/>
    <lineage>
        <taxon>Bacteria</taxon>
        <taxon>Bacillati</taxon>
        <taxon>Bacillota</taxon>
        <taxon>Clostridia</taxon>
        <taxon>Eubacteriales</taxon>
        <taxon>Clostridiales Family XVII. Incertae Sedis</taxon>
        <taxon>Sulfobacillus</taxon>
    </lineage>
</organism>
<gene>
    <name evidence="2" type="ORF">HIJ39_11160</name>
</gene>
<dbReference type="EMBL" id="JABBVZ010000034">
    <property type="protein sequence ID" value="NMP22907.1"/>
    <property type="molecule type" value="Genomic_DNA"/>
</dbReference>
<sequence length="567" mass="59323">MRGWKGAAMGVPWVLLSLLPNMAEAQARPTVWFHLSSTNVRVRQVVTINAGEQGLKGPEDDALWMKAPNGHWQALYHMGPASRFSVRFSRPGTYTLQVRIMPRQALWKHLWKETQYSAPQVVYVGGSVSLSPSVDSAAKGTTVKLAASDSHIAHPLYQFHIKTPQSAIITTPFQKAADFAHAWSMPGVYRAWVDVKTPGGPAVQSRPVAFDVYGPAVGIRFHQGQHQWVADGTETETLAMAVVDAEGDVVSNFNGTGTLTDTTAAGAVSAWGPSPRALSSLYQGMSLPLAFKNGMANMTLQAGSAVAADALEASAAEDPHGPSLSGKATIATEAQKAAAIKLTALDTYLIANESANEADYQVSVVDQVGEPMLSGTYTLAATIQGPAQFEGFGQGPNTVTYTGGAGPTPLTIYSIAAETGKVTLRLSGSGFKTVSTSLPAVLGGQPYRMGVSALPAILSNGQTATLTLTQVTKSGGLPDPASLDNSAYVVSITDANGNPAQGFTLDGAPYTGPVSFPVAPGANDFYAVSQTVALQAVDVSPGKYTIVVSDQDGLWKPSTPFVITVKG</sequence>
<name>A0A7Y0Q2U4_9FIRM</name>
<comment type="caution">
    <text evidence="2">The sequence shown here is derived from an EMBL/GenBank/DDBJ whole genome shotgun (WGS) entry which is preliminary data.</text>
</comment>
<evidence type="ECO:0000313" key="2">
    <source>
        <dbReference type="EMBL" id="NMP22907.1"/>
    </source>
</evidence>
<protein>
    <recommendedName>
        <fullName evidence="4">Carboxypeptidase regulatory-like domain-containing protein</fullName>
    </recommendedName>
</protein>